<organism evidence="2 3">
    <name type="scientific">Salmonella enterica subsp. houtenae serovar 50:g,z51:-</name>
    <dbReference type="NCBI Taxonomy" id="1173947"/>
    <lineage>
        <taxon>Bacteria</taxon>
        <taxon>Pseudomonadati</taxon>
        <taxon>Pseudomonadota</taxon>
        <taxon>Gammaproteobacteria</taxon>
        <taxon>Enterobacterales</taxon>
        <taxon>Enterobacteriaceae</taxon>
        <taxon>Salmonella</taxon>
    </lineage>
</organism>
<gene>
    <name evidence="2" type="ORF">RK55_003330</name>
</gene>
<evidence type="ECO:0000313" key="3">
    <source>
        <dbReference type="Proteomes" id="UP000236163"/>
    </source>
</evidence>
<proteinExistence type="predicted"/>
<comment type="caution">
    <text evidence="2">The sequence shown here is derived from an EMBL/GenBank/DDBJ whole genome shotgun (WGS) entry which is preliminary data.</text>
</comment>
<sequence length="315" mass="36010">MKYDYCSLSAFQFESLVVYLCYDLLGIGTQSFADGRDGGRDSRFDGVAEAYPSRARPWDGLTIIQAKHTINHNRKFSDADFFGNTTSVLNEELPKIQKLIDEDKINNYLLFANRRLPAEANKNILDFISAQTGLDKFNIGLIGIETMEKYFKVFPHVPEMAGLNPFDVLINIDPEQLAEVIIGINESLGELTDKAISSHIFRVDFLQKNKINNLSNSYANLIKKKIAEITEISDFLSHPDNSTYQKKYIESADELAAKICVYKKDYHDFDRILEVMIELLIARDSDLHKNKKLTRIMVYYMYYNCDIGDSCELAS</sequence>
<dbReference type="Proteomes" id="UP000236163">
    <property type="component" value="Unassembled WGS sequence"/>
</dbReference>
<dbReference type="EMBL" id="JWSP02000004">
    <property type="protein sequence ID" value="PNO32329.1"/>
    <property type="molecule type" value="Genomic_DNA"/>
</dbReference>
<evidence type="ECO:0000259" key="1">
    <source>
        <dbReference type="Pfam" id="PF20279"/>
    </source>
</evidence>
<evidence type="ECO:0000313" key="2">
    <source>
        <dbReference type="EMBL" id="PNO32329.1"/>
    </source>
</evidence>
<protein>
    <recommendedName>
        <fullName evidence="1">ABC-three component systems C-terminal domain-containing protein</fullName>
    </recommendedName>
</protein>
<dbReference type="Pfam" id="PF20279">
    <property type="entry name" value="CTD12"/>
    <property type="match status" value="1"/>
</dbReference>
<dbReference type="InterPro" id="IPR046917">
    <property type="entry name" value="ABC-3C_CTD12"/>
</dbReference>
<name>A0A2K0JAQ2_SALHO</name>
<reference evidence="3" key="1">
    <citation type="submission" date="2017-12" db="EMBL/GenBank/DDBJ databases">
        <title>FDA dAtabase for Regulatory Grade micrObial Sequences (FDA-ARGOS): Supporting development and validation of Infectious Disease Dx tests.</title>
        <authorList>
            <person name="Sichtig H."/>
            <person name="Tallon L."/>
            <person name="Sadzewicz L."/>
            <person name="Sengamalay N."/>
            <person name="Nagaraj S."/>
            <person name="Vavikolanu K."/>
            <person name="Aluvathingal J."/>
            <person name="Nadendla S."/>
            <person name="Pirone D.C."/>
            <person name="Hoffman M."/>
            <person name="Muruvanda T."/>
            <person name="Allard M."/>
            <person name="Evans P."/>
        </authorList>
    </citation>
    <scope>NUCLEOTIDE SEQUENCE [LARGE SCALE GENOMIC DNA]</scope>
    <source>
        <strain evidence="3">FDAARGOS_55</strain>
    </source>
</reference>
<dbReference type="AlphaFoldDB" id="A0A2K0JAQ2"/>
<feature type="domain" description="ABC-three component systems C-terminal" evidence="1">
    <location>
        <begin position="167"/>
        <end position="308"/>
    </location>
</feature>
<accession>A0A2K0JAQ2</accession>